<organism evidence="1 2">
    <name type="scientific">Rhizoctonia solani</name>
    <dbReference type="NCBI Taxonomy" id="456999"/>
    <lineage>
        <taxon>Eukaryota</taxon>
        <taxon>Fungi</taxon>
        <taxon>Dikarya</taxon>
        <taxon>Basidiomycota</taxon>
        <taxon>Agaricomycotina</taxon>
        <taxon>Agaricomycetes</taxon>
        <taxon>Cantharellales</taxon>
        <taxon>Ceratobasidiaceae</taxon>
        <taxon>Rhizoctonia</taxon>
    </lineage>
</organism>
<dbReference type="AlphaFoldDB" id="A0A8H3GR05"/>
<comment type="caution">
    <text evidence="1">The sequence shown here is derived from an EMBL/GenBank/DDBJ whole genome shotgun (WGS) entry which is preliminary data.</text>
</comment>
<sequence length="213" mass="24131">MDDKTLHFYANKLPMDTTLMLVFMPPDSRDLFKTYYPVVWKVLKFPGEKQNRASVHYKPRFGFGYGQTDEKMLFHPTVWAEARAGDVTGLSGTPDQLKFDEIIRGSDSGPLVCQNNTNGPIDLSMGFILGSGTNQIYQPTLIWTDVCPGASVTAQFKPKLSAYITREYQATEMLRGEVVTDEIWSQNLDELDYITGWYLMEDRDNGTFSIVLA</sequence>
<name>A0A8H3GR05_9AGAM</name>
<evidence type="ECO:0000313" key="2">
    <source>
        <dbReference type="Proteomes" id="UP000663840"/>
    </source>
</evidence>
<dbReference type="EMBL" id="CAJMWR010003543">
    <property type="protein sequence ID" value="CAE6461877.1"/>
    <property type="molecule type" value="Genomic_DNA"/>
</dbReference>
<protein>
    <submittedName>
        <fullName evidence="1">Uncharacterized protein</fullName>
    </submittedName>
</protein>
<evidence type="ECO:0000313" key="1">
    <source>
        <dbReference type="EMBL" id="CAE6461877.1"/>
    </source>
</evidence>
<proteinExistence type="predicted"/>
<dbReference type="Proteomes" id="UP000663840">
    <property type="component" value="Unassembled WGS sequence"/>
</dbReference>
<gene>
    <name evidence="1" type="ORF">RDB_LOCUS104533</name>
</gene>
<reference evidence="1" key="1">
    <citation type="submission" date="2021-01" db="EMBL/GenBank/DDBJ databases">
        <authorList>
            <person name="Kaushik A."/>
        </authorList>
    </citation>
    <scope>NUCLEOTIDE SEQUENCE</scope>
    <source>
        <strain evidence="1">AG1-1A</strain>
    </source>
</reference>
<accession>A0A8H3GR05</accession>